<keyword evidence="3 7" id="KW-0489">Methyltransferase</keyword>
<evidence type="ECO:0000256" key="3">
    <source>
        <dbReference type="ARBA" id="ARBA00022603"/>
    </source>
</evidence>
<gene>
    <name evidence="7 10" type="primary">rsmA</name>
    <name evidence="7" type="synonym">ksgA</name>
    <name evidence="11" type="ORF">B2G44_00835</name>
    <name evidence="10" type="ORF">OC712_01165</name>
</gene>
<accession>A0A1S9M2R8</accession>
<feature type="binding site" evidence="7 8">
    <location>
        <position position="63"/>
    </location>
    <ligand>
        <name>S-adenosyl-L-methionine</name>
        <dbReference type="ChEBI" id="CHEBI:59789"/>
    </ligand>
</feature>
<keyword evidence="6 7" id="KW-0694">RNA-binding</keyword>
<dbReference type="PROSITE" id="PS51689">
    <property type="entry name" value="SAM_RNA_A_N6_MT"/>
    <property type="match status" value="1"/>
</dbReference>
<evidence type="ECO:0000313" key="10">
    <source>
        <dbReference type="EMBL" id="MEK0309094.1"/>
    </source>
</evidence>
<feature type="binding site" evidence="7 8">
    <location>
        <position position="18"/>
    </location>
    <ligand>
        <name>S-adenosyl-L-methionine</name>
        <dbReference type="ChEBI" id="CHEBI:59789"/>
    </ligand>
</feature>
<dbReference type="Gene3D" id="3.40.50.150">
    <property type="entry name" value="Vaccinia Virus protein VP39"/>
    <property type="match status" value="1"/>
</dbReference>
<dbReference type="STRING" id="180978.B2G44_00835"/>
<keyword evidence="4 7" id="KW-0808">Transferase</keyword>
<evidence type="ECO:0000256" key="2">
    <source>
        <dbReference type="ARBA" id="ARBA00022552"/>
    </source>
</evidence>
<feature type="binding site" evidence="7 8">
    <location>
        <position position="16"/>
    </location>
    <ligand>
        <name>S-adenosyl-L-methionine</name>
        <dbReference type="ChEBI" id="CHEBI:59789"/>
    </ligand>
</feature>
<keyword evidence="5 7" id="KW-0949">S-adenosyl-L-methionine</keyword>
<comment type="similarity">
    <text evidence="7">Belongs to the class I-like SAM-binding methyltransferase superfamily. rRNA adenine N(6)-methyltransferase family. RsmA subfamily.</text>
</comment>
<dbReference type="InterPro" id="IPR020596">
    <property type="entry name" value="rRNA_Ade_Mease_Trfase_CS"/>
</dbReference>
<dbReference type="RefSeq" id="WP_078122971.1">
    <property type="nucleotide sequence ID" value="NZ_JAOSJG010000008.1"/>
</dbReference>
<evidence type="ECO:0000313" key="13">
    <source>
        <dbReference type="Proteomes" id="UP001383392"/>
    </source>
</evidence>
<comment type="subcellular location">
    <subcellularLocation>
        <location evidence="7">Cytoplasm</location>
    </subcellularLocation>
</comment>
<dbReference type="PANTHER" id="PTHR11727">
    <property type="entry name" value="DIMETHYLADENOSINE TRANSFERASE"/>
    <property type="match status" value="1"/>
</dbReference>
<dbReference type="AlphaFoldDB" id="A0A1S9M2R8"/>
<dbReference type="HAMAP" id="MF_00607">
    <property type="entry name" value="16SrRNA_methyltr_A"/>
    <property type="match status" value="1"/>
</dbReference>
<dbReference type="PROSITE" id="PS01131">
    <property type="entry name" value="RRNA_A_DIMETH"/>
    <property type="match status" value="1"/>
</dbReference>
<comment type="catalytic activity">
    <reaction evidence="7">
        <text>adenosine(1518)/adenosine(1519) in 16S rRNA + 4 S-adenosyl-L-methionine = N(6)-dimethyladenosine(1518)/N(6)-dimethyladenosine(1519) in 16S rRNA + 4 S-adenosyl-L-homocysteine + 4 H(+)</text>
        <dbReference type="Rhea" id="RHEA:19609"/>
        <dbReference type="Rhea" id="RHEA-COMP:10232"/>
        <dbReference type="Rhea" id="RHEA-COMP:10233"/>
        <dbReference type="ChEBI" id="CHEBI:15378"/>
        <dbReference type="ChEBI" id="CHEBI:57856"/>
        <dbReference type="ChEBI" id="CHEBI:59789"/>
        <dbReference type="ChEBI" id="CHEBI:74411"/>
        <dbReference type="ChEBI" id="CHEBI:74493"/>
        <dbReference type="EC" id="2.1.1.182"/>
    </reaction>
</comment>
<comment type="caution">
    <text evidence="11">The sequence shown here is derived from an EMBL/GenBank/DDBJ whole genome shotgun (WGS) entry which is preliminary data.</text>
</comment>
<feature type="domain" description="Ribosomal RNA adenine methylase transferase N-terminal" evidence="9">
    <location>
        <begin position="23"/>
        <end position="196"/>
    </location>
</feature>
<dbReference type="InterPro" id="IPR011530">
    <property type="entry name" value="rRNA_adenine_dimethylase"/>
</dbReference>
<sequence>MIKNEQHVFKKKYGQNFLNNSKILNLIVESAGISNKNIVEIGPGKGALTKLLVLKAKNILAYEIDFTLKKFLFFPKYCNIHIIYDNFLKRDIEKDFKQYFGSAQEEVVLVGNLPYHIVSAVLFKIFTISQIKSFTIMLQKELACRILSDPFVKNYNSLSVICQSLAIIDVIKIVKKTNFYPRPKVDGMVLKFTKKQFSLREENFLYNVFFKFLKIAFKQKRKQLINNFQDYLNISKSEIISFFVKYRIPLNIRAEEINILELQKIAKLFWSYFQR</sequence>
<evidence type="ECO:0000313" key="12">
    <source>
        <dbReference type="Proteomes" id="UP000189722"/>
    </source>
</evidence>
<organism evidence="11 12">
    <name type="scientific">Candidatus Phytoplasma citri</name>
    <dbReference type="NCBI Taxonomy" id="180978"/>
    <lineage>
        <taxon>Bacteria</taxon>
        <taxon>Bacillati</taxon>
        <taxon>Mycoplasmatota</taxon>
        <taxon>Mollicutes</taxon>
        <taxon>Acholeplasmatales</taxon>
        <taxon>Acholeplasmataceae</taxon>
        <taxon>Candidatus Phytoplasma</taxon>
        <taxon>16SrII (Peanut WB group)</taxon>
    </lineage>
</organism>
<dbReference type="PANTHER" id="PTHR11727:SF7">
    <property type="entry name" value="DIMETHYLADENOSINE TRANSFERASE-RELATED"/>
    <property type="match status" value="1"/>
</dbReference>
<dbReference type="EC" id="2.1.1.182" evidence="7"/>
<dbReference type="SUPFAM" id="SSF53335">
    <property type="entry name" value="S-adenosyl-L-methionine-dependent methyltransferases"/>
    <property type="match status" value="1"/>
</dbReference>
<dbReference type="InterPro" id="IPR023165">
    <property type="entry name" value="rRNA_Ade_diMease-like_C"/>
</dbReference>
<evidence type="ECO:0000256" key="1">
    <source>
        <dbReference type="ARBA" id="ARBA00022490"/>
    </source>
</evidence>
<keyword evidence="2 7" id="KW-0698">rRNA processing</keyword>
<dbReference type="InterPro" id="IPR029063">
    <property type="entry name" value="SAM-dependent_MTases_sf"/>
</dbReference>
<keyword evidence="13" id="KW-1185">Reference proteome</keyword>
<dbReference type="Pfam" id="PF00398">
    <property type="entry name" value="RrnaAD"/>
    <property type="match status" value="1"/>
</dbReference>
<dbReference type="Proteomes" id="UP001383392">
    <property type="component" value="Unassembled WGS sequence"/>
</dbReference>
<evidence type="ECO:0000256" key="8">
    <source>
        <dbReference type="PROSITE-ProRule" id="PRU01026"/>
    </source>
</evidence>
<dbReference type="SMART" id="SM00650">
    <property type="entry name" value="rADc"/>
    <property type="match status" value="1"/>
</dbReference>
<reference evidence="10 13" key="2">
    <citation type="journal article" date="2023" name="Int. J. Syst. Evol. Microbiol.">
        <title>The observation of taxonomic boundaries for the 16SrII and 16SrXXV phytoplasmas using genome-based delimitation.</title>
        <authorList>
            <person name="Rodrigues Jardim B."/>
            <person name="Tran-Nguyen L.T.T."/>
            <person name="Gambley C."/>
            <person name="Al-Sadi A.M."/>
            <person name="Al-Subhi A.M."/>
            <person name="Foissac X."/>
            <person name="Salar P."/>
            <person name="Cai H."/>
            <person name="Yang J.Y."/>
            <person name="Davis R."/>
            <person name="Jones L."/>
            <person name="Rodoni B."/>
            <person name="Constable F.E."/>
        </authorList>
    </citation>
    <scope>NUCLEOTIDE SEQUENCE [LARGE SCALE GENOMIC DNA]</scope>
    <source>
        <strain evidence="10">BAWM-OMN-P75</strain>
    </source>
</reference>
<dbReference type="GO" id="GO:0052908">
    <property type="term" value="F:16S rRNA (adenine(1518)-N(6)/adenine(1519)-N(6))-dimethyltransferase activity"/>
    <property type="evidence" value="ECO:0007669"/>
    <property type="project" value="UniProtKB-EC"/>
</dbReference>
<evidence type="ECO:0000256" key="5">
    <source>
        <dbReference type="ARBA" id="ARBA00022691"/>
    </source>
</evidence>
<evidence type="ECO:0000313" key="11">
    <source>
        <dbReference type="EMBL" id="OOP59399.1"/>
    </source>
</evidence>
<dbReference type="Gene3D" id="1.10.8.100">
    <property type="entry name" value="Ribosomal RNA adenine dimethylase-like, domain 2"/>
    <property type="match status" value="1"/>
</dbReference>
<proteinExistence type="inferred from homology"/>
<dbReference type="OrthoDB" id="9814755at2"/>
<keyword evidence="1 7" id="KW-0963">Cytoplasm</keyword>
<dbReference type="GO" id="GO:0003723">
    <property type="term" value="F:RNA binding"/>
    <property type="evidence" value="ECO:0007669"/>
    <property type="project" value="UniProtKB-UniRule"/>
</dbReference>
<comment type="caution">
    <text evidence="7 8">Lacks conserved residue(s) required for the propagation of feature annotation.</text>
</comment>
<feature type="binding site" evidence="7 8">
    <location>
        <position position="112"/>
    </location>
    <ligand>
        <name>S-adenosyl-L-methionine</name>
        <dbReference type="ChEBI" id="CHEBI:59789"/>
    </ligand>
</feature>
<evidence type="ECO:0000256" key="4">
    <source>
        <dbReference type="ARBA" id="ARBA00022679"/>
    </source>
</evidence>
<dbReference type="GO" id="GO:0005829">
    <property type="term" value="C:cytosol"/>
    <property type="evidence" value="ECO:0007669"/>
    <property type="project" value="TreeGrafter"/>
</dbReference>
<protein>
    <recommendedName>
        <fullName evidence="7">Ribosomal RNA small subunit methyltransferase A</fullName>
        <ecNumber evidence="7">2.1.1.182</ecNumber>
    </recommendedName>
    <alternativeName>
        <fullName evidence="7">16S rRNA (adenine(1518)-N(6)/adenine(1519)-N(6))-dimethyltransferase</fullName>
    </alternativeName>
    <alternativeName>
        <fullName evidence="7">16S rRNA dimethyladenosine transferase</fullName>
    </alternativeName>
    <alternativeName>
        <fullName evidence="7">16S rRNA dimethylase</fullName>
    </alternativeName>
    <alternativeName>
        <fullName evidence="7">S-adenosylmethionine-6-N', N'-adenosyl(rRNA) dimethyltransferase</fullName>
    </alternativeName>
</protein>
<dbReference type="EMBL" id="MWKN01000020">
    <property type="protein sequence ID" value="OOP59399.1"/>
    <property type="molecule type" value="Genomic_DNA"/>
</dbReference>
<reference evidence="11 12" key="1">
    <citation type="submission" date="2017-02" db="EMBL/GenBank/DDBJ databases">
        <title>A draft genome of 'Candidatus Phytoplasma aurantifolia' the agent of the witches-broom disease of lime.</title>
        <authorList>
            <person name="Foissac X."/>
            <person name="Carle P."/>
        </authorList>
    </citation>
    <scope>NUCLEOTIDE SEQUENCE [LARGE SCALE GENOMIC DNA]</scope>
    <source>
        <strain evidence="11 12">WBDL</strain>
    </source>
</reference>
<dbReference type="Proteomes" id="UP000189722">
    <property type="component" value="Unassembled WGS sequence"/>
</dbReference>
<name>A0A1S9M2R8_9MOLU</name>
<dbReference type="NCBIfam" id="TIGR00755">
    <property type="entry name" value="ksgA"/>
    <property type="match status" value="1"/>
</dbReference>
<dbReference type="InterPro" id="IPR001737">
    <property type="entry name" value="KsgA/Erm"/>
</dbReference>
<comment type="function">
    <text evidence="7">Specifically dimethylates two adjacent adenosines (A1518 and A1519) in the loop of a conserved hairpin near the 3'-end of 16S rRNA in the 30S particle. May play a critical role in biogenesis of 30S subunits.</text>
</comment>
<evidence type="ECO:0000259" key="9">
    <source>
        <dbReference type="SMART" id="SM00650"/>
    </source>
</evidence>
<dbReference type="EMBL" id="JAOSJG010000008">
    <property type="protein sequence ID" value="MEK0309094.1"/>
    <property type="molecule type" value="Genomic_DNA"/>
</dbReference>
<evidence type="ECO:0000256" key="6">
    <source>
        <dbReference type="ARBA" id="ARBA00022884"/>
    </source>
</evidence>
<feature type="binding site" evidence="7 8">
    <location>
        <position position="42"/>
    </location>
    <ligand>
        <name>S-adenosyl-L-methionine</name>
        <dbReference type="ChEBI" id="CHEBI:59789"/>
    </ligand>
</feature>
<evidence type="ECO:0000256" key="7">
    <source>
        <dbReference type="HAMAP-Rule" id="MF_00607"/>
    </source>
</evidence>
<dbReference type="InterPro" id="IPR020598">
    <property type="entry name" value="rRNA_Ade_methylase_Trfase_N"/>
</dbReference>